<keyword evidence="8" id="KW-1185">Reference proteome</keyword>
<dbReference type="PRINTS" id="PR00800">
    <property type="entry name" value="YHDCRBOXLASE"/>
</dbReference>
<dbReference type="InterPro" id="IPR021115">
    <property type="entry name" value="Pyridoxal-P_BS"/>
</dbReference>
<dbReference type="KEGG" id="kbs:EPA93_44025"/>
<evidence type="ECO:0000256" key="4">
    <source>
        <dbReference type="ARBA" id="ARBA00023239"/>
    </source>
</evidence>
<dbReference type="Pfam" id="PF00282">
    <property type="entry name" value="Pyridoxal_deC"/>
    <property type="match status" value="1"/>
</dbReference>
<dbReference type="SUPFAM" id="SSF53383">
    <property type="entry name" value="PLP-dependent transferases"/>
    <property type="match status" value="1"/>
</dbReference>
<dbReference type="PROSITE" id="PS00392">
    <property type="entry name" value="DDC_GAD_HDC_YDC"/>
    <property type="match status" value="1"/>
</dbReference>
<dbReference type="Gene3D" id="3.40.640.10">
    <property type="entry name" value="Type I PLP-dependent aspartate aminotransferase-like (Major domain)"/>
    <property type="match status" value="1"/>
</dbReference>
<dbReference type="GO" id="GO:0006520">
    <property type="term" value="P:amino acid metabolic process"/>
    <property type="evidence" value="ECO:0007669"/>
    <property type="project" value="InterPro"/>
</dbReference>
<dbReference type="OrthoDB" id="9803665at2"/>
<dbReference type="GO" id="GO:0019752">
    <property type="term" value="P:carboxylic acid metabolic process"/>
    <property type="evidence" value="ECO:0007669"/>
    <property type="project" value="InterPro"/>
</dbReference>
<dbReference type="PANTHER" id="PTHR11999">
    <property type="entry name" value="GROUP II PYRIDOXAL-5-PHOSPHATE DECARBOXYLASE"/>
    <property type="match status" value="1"/>
</dbReference>
<gene>
    <name evidence="7" type="ORF">EPA93_44025</name>
</gene>
<protein>
    <submittedName>
        <fullName evidence="7">Aminotransferase class V-fold PLP-dependent enzyme</fullName>
    </submittedName>
</protein>
<reference evidence="7 8" key="1">
    <citation type="submission" date="2019-01" db="EMBL/GenBank/DDBJ databases">
        <title>Ktedonosporobacter rubrisoli SCAWS-G2.</title>
        <authorList>
            <person name="Huang Y."/>
            <person name="Yan B."/>
        </authorList>
    </citation>
    <scope>NUCLEOTIDE SEQUENCE [LARGE SCALE GENOMIC DNA]</scope>
    <source>
        <strain evidence="7 8">SCAWS-G2</strain>
    </source>
</reference>
<evidence type="ECO:0000256" key="3">
    <source>
        <dbReference type="ARBA" id="ARBA00022898"/>
    </source>
</evidence>
<dbReference type="Gene3D" id="1.20.1340.10">
    <property type="entry name" value="dopa decarboxylase, N-terminal domain"/>
    <property type="match status" value="1"/>
</dbReference>
<name>A0A4P6K6K6_KTERU</name>
<keyword evidence="3 5" id="KW-0663">Pyridoxal phosphate</keyword>
<keyword evidence="4 6" id="KW-0456">Lyase</keyword>
<accession>A0A4P6K6K6</accession>
<dbReference type="InterPro" id="IPR002129">
    <property type="entry name" value="PyrdxlP-dep_de-COase"/>
</dbReference>
<evidence type="ECO:0000256" key="6">
    <source>
        <dbReference type="RuleBase" id="RU000382"/>
    </source>
</evidence>
<dbReference type="InterPro" id="IPR010977">
    <property type="entry name" value="Aromatic_deC"/>
</dbReference>
<evidence type="ECO:0000313" key="7">
    <source>
        <dbReference type="EMBL" id="QBD83775.1"/>
    </source>
</evidence>
<evidence type="ECO:0000256" key="5">
    <source>
        <dbReference type="PIRSR" id="PIRSR602129-50"/>
    </source>
</evidence>
<evidence type="ECO:0000256" key="2">
    <source>
        <dbReference type="ARBA" id="ARBA00022793"/>
    </source>
</evidence>
<comment type="similarity">
    <text evidence="6">Belongs to the group II decarboxylase family.</text>
</comment>
<keyword evidence="7" id="KW-0032">Aminotransferase</keyword>
<dbReference type="GO" id="GO:0030170">
    <property type="term" value="F:pyridoxal phosphate binding"/>
    <property type="evidence" value="ECO:0007669"/>
    <property type="project" value="InterPro"/>
</dbReference>
<evidence type="ECO:0000313" key="8">
    <source>
        <dbReference type="Proteomes" id="UP000290365"/>
    </source>
</evidence>
<keyword evidence="2" id="KW-0210">Decarboxylase</keyword>
<organism evidence="7 8">
    <name type="scientific">Ktedonosporobacter rubrisoli</name>
    <dbReference type="NCBI Taxonomy" id="2509675"/>
    <lineage>
        <taxon>Bacteria</taxon>
        <taxon>Bacillati</taxon>
        <taxon>Chloroflexota</taxon>
        <taxon>Ktedonobacteria</taxon>
        <taxon>Ktedonobacterales</taxon>
        <taxon>Ktedonosporobacteraceae</taxon>
        <taxon>Ktedonosporobacter</taxon>
    </lineage>
</organism>
<dbReference type="Gene3D" id="3.90.1150.170">
    <property type="match status" value="1"/>
</dbReference>
<sequence length="512" mass="56930">MTPEEFQRLGYALIDAATLALRDLRARPVYQRVPEDTREALLSQPLPIEGQSSEDLLAFYKKTIFPYPFGNDHPRFFAWVNSSAAPIGMLWKLAATITSPSMANGDHAALYETYAVIRWLMELVGFPVDADYPSDEGSMGILVEGGSLASFHGLAAARQWAAINDGWDARKEGMQHDHRRLIIYATEEGHSCLIKSAEALGFGAPRIIATDSQFKMDLKALKAAIDADRQQGLRPCCVAATAGTVATGAIDPLEALANLCEQEGLWLHVDGAMGGFGVLDERKAHLYIGMNRAHSLALDPHKWLNVPIDCSALLVRKGKWLRQSFSKIPSYLWLEAGKGFGGVLPGFAEYNIKQTQQFLAAPLGAVLRYAGRDGLAHMIAHHNTLAQYLVERIAEYADLECMAPAELCIVCFRYVPSERRDQEFLNMLNKRLTEMVQERGKVFLHHVMLKEHLVLRACIMHYATSQADLDALIDEVRTVGALCMQEHLANFPSTNIEYLPSQRVQHNKELAD</sequence>
<dbReference type="PANTHER" id="PTHR11999:SF70">
    <property type="entry name" value="MIP05841P"/>
    <property type="match status" value="1"/>
</dbReference>
<dbReference type="EMBL" id="CP035758">
    <property type="protein sequence ID" value="QBD83775.1"/>
    <property type="molecule type" value="Genomic_DNA"/>
</dbReference>
<dbReference type="GO" id="GO:0008483">
    <property type="term" value="F:transaminase activity"/>
    <property type="evidence" value="ECO:0007669"/>
    <property type="project" value="UniProtKB-KW"/>
</dbReference>
<keyword evidence="7" id="KW-0808">Transferase</keyword>
<dbReference type="InterPro" id="IPR015421">
    <property type="entry name" value="PyrdxlP-dep_Trfase_major"/>
</dbReference>
<feature type="modified residue" description="N6-(pyridoxal phosphate)lysine" evidence="5">
    <location>
        <position position="302"/>
    </location>
</feature>
<dbReference type="InterPro" id="IPR015424">
    <property type="entry name" value="PyrdxlP-dep_Trfase"/>
</dbReference>
<dbReference type="Proteomes" id="UP000290365">
    <property type="component" value="Chromosome"/>
</dbReference>
<dbReference type="GO" id="GO:0004058">
    <property type="term" value="F:aromatic-L-amino-acid decarboxylase activity"/>
    <property type="evidence" value="ECO:0007669"/>
    <property type="project" value="UniProtKB-ARBA"/>
</dbReference>
<evidence type="ECO:0000256" key="1">
    <source>
        <dbReference type="ARBA" id="ARBA00001933"/>
    </source>
</evidence>
<comment type="cofactor">
    <cofactor evidence="1 5 6">
        <name>pyridoxal 5'-phosphate</name>
        <dbReference type="ChEBI" id="CHEBI:597326"/>
    </cofactor>
</comment>
<dbReference type="AlphaFoldDB" id="A0A4P6K6K6"/>
<proteinExistence type="inferred from homology"/>